<dbReference type="GO" id="GO:0140326">
    <property type="term" value="F:ATPase-coupled intramembrane lipid transporter activity"/>
    <property type="evidence" value="ECO:0007669"/>
    <property type="project" value="UniProtKB-EC"/>
</dbReference>
<evidence type="ECO:0000259" key="14">
    <source>
        <dbReference type="Pfam" id="PF16212"/>
    </source>
</evidence>
<evidence type="ECO:0000256" key="3">
    <source>
        <dbReference type="ARBA" id="ARBA00012189"/>
    </source>
</evidence>
<protein>
    <recommendedName>
        <fullName evidence="3">P-type phospholipid transporter</fullName>
        <ecNumber evidence="3">7.6.2.1</ecNumber>
    </recommendedName>
</protein>
<dbReference type="PANTHER" id="PTHR24092">
    <property type="entry name" value="PROBABLE PHOSPHOLIPID-TRANSPORTING ATPASE"/>
    <property type="match status" value="1"/>
</dbReference>
<reference evidence="15 16" key="1">
    <citation type="submission" date="2015-09" db="EMBL/GenBank/DDBJ databases">
        <title>Draft genome of the parasitic nematode Teladorsagia circumcincta isolate WARC Sus (inbred).</title>
        <authorList>
            <person name="Mitreva M."/>
        </authorList>
    </citation>
    <scope>NUCLEOTIDE SEQUENCE [LARGE SCALE GENOMIC DNA]</scope>
    <source>
        <strain evidence="15 16">S</strain>
    </source>
</reference>
<dbReference type="InterPro" id="IPR036412">
    <property type="entry name" value="HAD-like_sf"/>
</dbReference>
<dbReference type="GO" id="GO:0005886">
    <property type="term" value="C:plasma membrane"/>
    <property type="evidence" value="ECO:0007669"/>
    <property type="project" value="TreeGrafter"/>
</dbReference>
<dbReference type="InterPro" id="IPR023214">
    <property type="entry name" value="HAD_sf"/>
</dbReference>
<dbReference type="Pfam" id="PF16212">
    <property type="entry name" value="PhoLip_ATPase_C"/>
    <property type="match status" value="1"/>
</dbReference>
<dbReference type="SUPFAM" id="SSF56784">
    <property type="entry name" value="HAD-like"/>
    <property type="match status" value="1"/>
</dbReference>
<evidence type="ECO:0000256" key="9">
    <source>
        <dbReference type="ARBA" id="ARBA00022967"/>
    </source>
</evidence>
<evidence type="ECO:0000256" key="1">
    <source>
        <dbReference type="ARBA" id="ARBA00004141"/>
    </source>
</evidence>
<evidence type="ECO:0000256" key="12">
    <source>
        <dbReference type="ARBA" id="ARBA00034036"/>
    </source>
</evidence>
<dbReference type="EMBL" id="KZ347468">
    <property type="protein sequence ID" value="PIO67666.1"/>
    <property type="molecule type" value="Genomic_DNA"/>
</dbReference>
<keyword evidence="16" id="KW-1185">Reference proteome</keyword>
<keyword evidence="8" id="KW-0460">Magnesium</keyword>
<dbReference type="OrthoDB" id="377733at2759"/>
<accession>A0A2G9UBQ3</accession>
<keyword evidence="11 13" id="KW-0472">Membrane</keyword>
<evidence type="ECO:0000256" key="4">
    <source>
        <dbReference type="ARBA" id="ARBA00022692"/>
    </source>
</evidence>
<evidence type="ECO:0000256" key="10">
    <source>
        <dbReference type="ARBA" id="ARBA00022989"/>
    </source>
</evidence>
<keyword evidence="7" id="KW-0067">ATP-binding</keyword>
<dbReference type="PANTHER" id="PTHR24092:SF218">
    <property type="entry name" value="PHOSPHOLIPID-TRANSPORTING ATPASE"/>
    <property type="match status" value="1"/>
</dbReference>
<evidence type="ECO:0000313" key="15">
    <source>
        <dbReference type="EMBL" id="PIO67666.1"/>
    </source>
</evidence>
<sequence>VTAIEDRLQEGVPECIHLLREAGICVWLLTGDKVETAVNIAFSSRLFSSSMDILNVGANGVRSVSDLLDEHLARVNRAGEITEEAAFGLVLNASCMDYCIDPHNEARFVQLLKSCRSVLCCRATPLQKASLVKMAKTRLGGKVLAIGDGANDVSMIQCADVGVGLSGQEVPALLYGCLEQDASADILLEVPKFYDQGRLGKTYIDTDCDMWTFGVVMCAQLLFVNTFHLCLLLQYWTWPMLCSMVLSVLSFFVCALLYNGYVTADWTWTSVKDTPVHIAQHAIFDPLFWLVVLLSIVLCLIPRFTLIAITNTLRPSRVLTRRQLANAVDNKPRPFTAFSCCIRVLCNDEIRVNIIVPKTEE</sequence>
<gene>
    <name evidence="15" type="ORF">TELCIR_10576</name>
</gene>
<dbReference type="Gene3D" id="3.40.50.1000">
    <property type="entry name" value="HAD superfamily/HAD-like"/>
    <property type="match status" value="1"/>
</dbReference>
<feature type="non-terminal residue" evidence="15">
    <location>
        <position position="1"/>
    </location>
</feature>
<dbReference type="GO" id="GO:0046872">
    <property type="term" value="F:metal ion binding"/>
    <property type="evidence" value="ECO:0007669"/>
    <property type="project" value="UniProtKB-KW"/>
</dbReference>
<proteinExistence type="inferred from homology"/>
<evidence type="ECO:0000256" key="6">
    <source>
        <dbReference type="ARBA" id="ARBA00022741"/>
    </source>
</evidence>
<feature type="transmembrane region" description="Helical" evidence="13">
    <location>
        <begin position="287"/>
        <end position="313"/>
    </location>
</feature>
<keyword evidence="4 13" id="KW-0812">Transmembrane</keyword>
<keyword evidence="10 13" id="KW-1133">Transmembrane helix</keyword>
<dbReference type="PRINTS" id="PR00119">
    <property type="entry name" value="CATATPASE"/>
</dbReference>
<comment type="subcellular location">
    <subcellularLocation>
        <location evidence="1">Membrane</location>
        <topology evidence="1">Multi-pass membrane protein</topology>
    </subcellularLocation>
</comment>
<feature type="transmembrane region" description="Helical" evidence="13">
    <location>
        <begin position="240"/>
        <end position="261"/>
    </location>
</feature>
<evidence type="ECO:0000256" key="13">
    <source>
        <dbReference type="SAM" id="Phobius"/>
    </source>
</evidence>
<evidence type="ECO:0000256" key="8">
    <source>
        <dbReference type="ARBA" id="ARBA00022842"/>
    </source>
</evidence>
<evidence type="ECO:0000256" key="5">
    <source>
        <dbReference type="ARBA" id="ARBA00022723"/>
    </source>
</evidence>
<comment type="similarity">
    <text evidence="2">Belongs to the cation transport ATPase (P-type) (TC 3.A.3) family. Type IV subfamily.</text>
</comment>
<keyword evidence="9" id="KW-1278">Translocase</keyword>
<evidence type="ECO:0000256" key="11">
    <source>
        <dbReference type="ARBA" id="ARBA00023136"/>
    </source>
</evidence>
<organism evidence="15 16">
    <name type="scientific">Teladorsagia circumcincta</name>
    <name type="common">Brown stomach worm</name>
    <name type="synonym">Ostertagia circumcincta</name>
    <dbReference type="NCBI Taxonomy" id="45464"/>
    <lineage>
        <taxon>Eukaryota</taxon>
        <taxon>Metazoa</taxon>
        <taxon>Ecdysozoa</taxon>
        <taxon>Nematoda</taxon>
        <taxon>Chromadorea</taxon>
        <taxon>Rhabditida</taxon>
        <taxon>Rhabditina</taxon>
        <taxon>Rhabditomorpha</taxon>
        <taxon>Strongyloidea</taxon>
        <taxon>Trichostrongylidae</taxon>
        <taxon>Teladorsagia</taxon>
    </lineage>
</organism>
<dbReference type="GO" id="GO:0005524">
    <property type="term" value="F:ATP binding"/>
    <property type="evidence" value="ECO:0007669"/>
    <property type="project" value="UniProtKB-KW"/>
</dbReference>
<dbReference type="InterPro" id="IPR032630">
    <property type="entry name" value="P_typ_ATPase_c"/>
</dbReference>
<keyword evidence="6" id="KW-0547">Nucleotide-binding</keyword>
<feature type="transmembrane region" description="Helical" evidence="13">
    <location>
        <begin position="210"/>
        <end position="233"/>
    </location>
</feature>
<evidence type="ECO:0000256" key="7">
    <source>
        <dbReference type="ARBA" id="ARBA00022840"/>
    </source>
</evidence>
<dbReference type="Proteomes" id="UP000230423">
    <property type="component" value="Unassembled WGS sequence"/>
</dbReference>
<evidence type="ECO:0000256" key="2">
    <source>
        <dbReference type="ARBA" id="ARBA00008109"/>
    </source>
</evidence>
<dbReference type="GO" id="GO:0045332">
    <property type="term" value="P:phospholipid translocation"/>
    <property type="evidence" value="ECO:0007669"/>
    <property type="project" value="TreeGrafter"/>
</dbReference>
<evidence type="ECO:0000313" key="16">
    <source>
        <dbReference type="Proteomes" id="UP000230423"/>
    </source>
</evidence>
<comment type="catalytic activity">
    <reaction evidence="12">
        <text>ATP + H2O + phospholipidSide 1 = ADP + phosphate + phospholipidSide 2.</text>
        <dbReference type="EC" id="7.6.2.1"/>
    </reaction>
</comment>
<name>A0A2G9UBQ3_TELCI</name>
<keyword evidence="5" id="KW-0479">Metal-binding</keyword>
<feature type="domain" description="P-type ATPase C-terminal" evidence="14">
    <location>
        <begin position="206"/>
        <end position="316"/>
    </location>
</feature>
<dbReference type="FunFam" id="3.40.50.1000:FF:000014">
    <property type="entry name" value="Phospholipid-transporting ATPase"/>
    <property type="match status" value="1"/>
</dbReference>
<dbReference type="AlphaFoldDB" id="A0A2G9UBQ3"/>
<dbReference type="EC" id="7.6.2.1" evidence="3"/>